<dbReference type="Proteomes" id="UP001140949">
    <property type="component" value="Unassembled WGS sequence"/>
</dbReference>
<comment type="caution">
    <text evidence="1">The sequence shown here is derived from an EMBL/GenBank/DDBJ whole genome shotgun (WGS) entry which is preliminary data.</text>
</comment>
<sequence>MRNLSKVYTPSSKGLICAEVVRLRSRPCTWAKAVLSGGCGSRAGLCRSPKRGPARLGEPPTWYPTSAQSTTLRRLRWREPSTWRLARLGEPSPFDSSTQISLPSPRSRFIAFDGSRGSIGEEIRVWIWCIFCSDLCPW</sequence>
<proteinExistence type="predicted"/>
<protein>
    <submittedName>
        <fullName evidence="1">Uncharacterized protein</fullName>
    </submittedName>
</protein>
<name>A0AAX6FLU3_IRIPA</name>
<dbReference type="AlphaFoldDB" id="A0AAX6FLU3"/>
<organism evidence="1 2">
    <name type="scientific">Iris pallida</name>
    <name type="common">Sweet iris</name>
    <dbReference type="NCBI Taxonomy" id="29817"/>
    <lineage>
        <taxon>Eukaryota</taxon>
        <taxon>Viridiplantae</taxon>
        <taxon>Streptophyta</taxon>
        <taxon>Embryophyta</taxon>
        <taxon>Tracheophyta</taxon>
        <taxon>Spermatophyta</taxon>
        <taxon>Magnoliopsida</taxon>
        <taxon>Liliopsida</taxon>
        <taxon>Asparagales</taxon>
        <taxon>Iridaceae</taxon>
        <taxon>Iridoideae</taxon>
        <taxon>Irideae</taxon>
        <taxon>Iris</taxon>
    </lineage>
</organism>
<gene>
    <name evidence="1" type="ORF">M6B38_413535</name>
</gene>
<reference evidence="1" key="1">
    <citation type="journal article" date="2023" name="GigaByte">
        <title>Genome assembly of the bearded iris, Iris pallida Lam.</title>
        <authorList>
            <person name="Bruccoleri R.E."/>
            <person name="Oakeley E.J."/>
            <person name="Faust A.M.E."/>
            <person name="Altorfer M."/>
            <person name="Dessus-Babus S."/>
            <person name="Burckhardt D."/>
            <person name="Oertli M."/>
            <person name="Naumann U."/>
            <person name="Petersen F."/>
            <person name="Wong J."/>
        </authorList>
    </citation>
    <scope>NUCLEOTIDE SEQUENCE</scope>
    <source>
        <strain evidence="1">GSM-AAB239-AS_SAM_17_03QT</strain>
    </source>
</reference>
<dbReference type="EMBL" id="JANAVB010028000">
    <property type="protein sequence ID" value="KAJ6816921.1"/>
    <property type="molecule type" value="Genomic_DNA"/>
</dbReference>
<reference evidence="1" key="2">
    <citation type="submission" date="2023-04" db="EMBL/GenBank/DDBJ databases">
        <authorList>
            <person name="Bruccoleri R.E."/>
            <person name="Oakeley E.J."/>
            <person name="Faust A.-M."/>
            <person name="Dessus-Babus S."/>
            <person name="Altorfer M."/>
            <person name="Burckhardt D."/>
            <person name="Oertli M."/>
            <person name="Naumann U."/>
            <person name="Petersen F."/>
            <person name="Wong J."/>
        </authorList>
    </citation>
    <scope>NUCLEOTIDE SEQUENCE</scope>
    <source>
        <strain evidence="1">GSM-AAB239-AS_SAM_17_03QT</strain>
        <tissue evidence="1">Leaf</tissue>
    </source>
</reference>
<accession>A0AAX6FLU3</accession>
<evidence type="ECO:0000313" key="1">
    <source>
        <dbReference type="EMBL" id="KAJ6816921.1"/>
    </source>
</evidence>
<keyword evidence="2" id="KW-1185">Reference proteome</keyword>
<evidence type="ECO:0000313" key="2">
    <source>
        <dbReference type="Proteomes" id="UP001140949"/>
    </source>
</evidence>